<keyword evidence="2" id="KW-0812">Transmembrane</keyword>
<keyword evidence="2" id="KW-0472">Membrane</keyword>
<reference evidence="4" key="1">
    <citation type="submission" date="2023-03" db="EMBL/GenBank/DDBJ databases">
        <title>Chromosome-scale reference genome and RAD-based genetic map of yellow starthistle (Centaurea solstitialis) reveal putative structural variation and QTLs associated with invader traits.</title>
        <authorList>
            <person name="Reatini B."/>
            <person name="Cang F.A."/>
            <person name="Jiang Q."/>
            <person name="Mckibben M.T.W."/>
            <person name="Barker M.S."/>
            <person name="Rieseberg L.H."/>
            <person name="Dlugosch K.M."/>
        </authorList>
    </citation>
    <scope>NUCLEOTIDE SEQUENCE</scope>
    <source>
        <strain evidence="4">CAN-66</strain>
        <tissue evidence="4">Leaf</tissue>
    </source>
</reference>
<protein>
    <recommendedName>
        <fullName evidence="3">t-SNARE coiled-coil homology domain-containing protein</fullName>
    </recommendedName>
</protein>
<dbReference type="AlphaFoldDB" id="A0AA38WFE2"/>
<dbReference type="EMBL" id="JARYMX010000004">
    <property type="protein sequence ID" value="KAJ9550160.1"/>
    <property type="molecule type" value="Genomic_DNA"/>
</dbReference>
<keyword evidence="1" id="KW-0653">Protein transport</keyword>
<feature type="transmembrane region" description="Helical" evidence="2">
    <location>
        <begin position="46"/>
        <end position="66"/>
    </location>
</feature>
<feature type="domain" description="T-SNARE coiled-coil homology" evidence="3">
    <location>
        <begin position="19"/>
        <end position="62"/>
    </location>
</feature>
<dbReference type="Proteomes" id="UP001172457">
    <property type="component" value="Chromosome 4"/>
</dbReference>
<dbReference type="InterPro" id="IPR000727">
    <property type="entry name" value="T_SNARE_dom"/>
</dbReference>
<evidence type="ECO:0000256" key="2">
    <source>
        <dbReference type="SAM" id="Phobius"/>
    </source>
</evidence>
<evidence type="ECO:0000256" key="1">
    <source>
        <dbReference type="ARBA" id="ARBA00022927"/>
    </source>
</evidence>
<evidence type="ECO:0000313" key="5">
    <source>
        <dbReference type="Proteomes" id="UP001172457"/>
    </source>
</evidence>
<name>A0AA38WFE2_9ASTR</name>
<evidence type="ECO:0000259" key="3">
    <source>
        <dbReference type="Pfam" id="PF05739"/>
    </source>
</evidence>
<dbReference type="Pfam" id="PF05739">
    <property type="entry name" value="SNARE"/>
    <property type="match status" value="1"/>
</dbReference>
<evidence type="ECO:0000313" key="4">
    <source>
        <dbReference type="EMBL" id="KAJ9550160.1"/>
    </source>
</evidence>
<proteinExistence type="predicted"/>
<organism evidence="4 5">
    <name type="scientific">Centaurea solstitialis</name>
    <name type="common">yellow star-thistle</name>
    <dbReference type="NCBI Taxonomy" id="347529"/>
    <lineage>
        <taxon>Eukaryota</taxon>
        <taxon>Viridiplantae</taxon>
        <taxon>Streptophyta</taxon>
        <taxon>Embryophyta</taxon>
        <taxon>Tracheophyta</taxon>
        <taxon>Spermatophyta</taxon>
        <taxon>Magnoliopsida</taxon>
        <taxon>eudicotyledons</taxon>
        <taxon>Gunneridae</taxon>
        <taxon>Pentapetalae</taxon>
        <taxon>asterids</taxon>
        <taxon>campanulids</taxon>
        <taxon>Asterales</taxon>
        <taxon>Asteraceae</taxon>
        <taxon>Carduoideae</taxon>
        <taxon>Cardueae</taxon>
        <taxon>Centaureinae</taxon>
        <taxon>Centaurea</taxon>
    </lineage>
</organism>
<keyword evidence="5" id="KW-1185">Reference proteome</keyword>
<comment type="caution">
    <text evidence="4">The sequence shown here is derived from an EMBL/GenBank/DDBJ whole genome shotgun (WGS) entry which is preliminary data.</text>
</comment>
<keyword evidence="1" id="KW-0813">Transport</keyword>
<keyword evidence="2" id="KW-1133">Transmembrane helix</keyword>
<dbReference type="GO" id="GO:0015031">
    <property type="term" value="P:protein transport"/>
    <property type="evidence" value="ECO:0007669"/>
    <property type="project" value="UniProtKB-KW"/>
</dbReference>
<dbReference type="Gene3D" id="1.20.5.110">
    <property type="match status" value="1"/>
</dbReference>
<gene>
    <name evidence="4" type="ORF">OSB04_014205</name>
</gene>
<sequence>MPLMFLGVGSVSNRLKLLVANAVDHVNMGADALTTAKSLQKRSRKCMTIAIILLLVIAIIVILSILKPWKKN</sequence>
<accession>A0AA38WFE2</accession>